<name>A0A5A8F6Q8_9BACT</name>
<evidence type="ECO:0000313" key="8">
    <source>
        <dbReference type="EMBL" id="KAA0258529.1"/>
    </source>
</evidence>
<dbReference type="GO" id="GO:0006364">
    <property type="term" value="P:rRNA processing"/>
    <property type="evidence" value="ECO:0007669"/>
    <property type="project" value="UniProtKB-UniRule"/>
</dbReference>
<comment type="function">
    <text evidence="5">An accessory protein needed during the final step in the assembly of 30S ribosomal subunit, possibly for assembly of the head region. Essential for efficient processing of 16S rRNA. May be needed both before and after RbfA during the maturation of 16S rRNA. It has affinity for free ribosomal 30S subunits but not for 70S ribosomes.</text>
</comment>
<keyword evidence="4 5" id="KW-0143">Chaperone</keyword>
<keyword evidence="9" id="KW-1185">Reference proteome</keyword>
<dbReference type="InterPro" id="IPR009000">
    <property type="entry name" value="Transl_B-barrel_sf"/>
</dbReference>
<dbReference type="GO" id="GO:0005840">
    <property type="term" value="C:ribosome"/>
    <property type="evidence" value="ECO:0007669"/>
    <property type="project" value="InterPro"/>
</dbReference>
<dbReference type="Pfam" id="PF01782">
    <property type="entry name" value="RimM"/>
    <property type="match status" value="1"/>
</dbReference>
<dbReference type="InterPro" id="IPR027275">
    <property type="entry name" value="PRC-brl_dom"/>
</dbReference>
<evidence type="ECO:0000256" key="2">
    <source>
        <dbReference type="ARBA" id="ARBA00022517"/>
    </source>
</evidence>
<evidence type="ECO:0000259" key="6">
    <source>
        <dbReference type="Pfam" id="PF01782"/>
    </source>
</evidence>
<dbReference type="Proteomes" id="UP000322876">
    <property type="component" value="Unassembled WGS sequence"/>
</dbReference>
<keyword evidence="1 5" id="KW-0963">Cytoplasm</keyword>
<evidence type="ECO:0000256" key="1">
    <source>
        <dbReference type="ARBA" id="ARBA00022490"/>
    </source>
</evidence>
<reference evidence="8 9" key="1">
    <citation type="submission" date="2019-06" db="EMBL/GenBank/DDBJ databases">
        <title>Genomic insights into carbon and energy metabolism of Deferribacter autotrophicus revealed new metabolic traits in the phylum Deferribacteres.</title>
        <authorList>
            <person name="Slobodkin A.I."/>
            <person name="Slobodkina G.B."/>
            <person name="Allioux M."/>
            <person name="Alain K."/>
            <person name="Jebbar M."/>
            <person name="Shadrin V."/>
            <person name="Kublanov I.V."/>
            <person name="Toshchakov S.V."/>
            <person name="Bonch-Osmolovskaya E.A."/>
        </authorList>
    </citation>
    <scope>NUCLEOTIDE SEQUENCE [LARGE SCALE GENOMIC DNA]</scope>
    <source>
        <strain evidence="8 9">SL50</strain>
    </source>
</reference>
<evidence type="ECO:0000256" key="3">
    <source>
        <dbReference type="ARBA" id="ARBA00022552"/>
    </source>
</evidence>
<sequence>MKYIKIGVIKNSHGLDGEVKVLPITEHPELFETLDVLLLSKKGEIVKSLRVEDIRTHNEYYLIKLENINDKETAKTLSGLEIMYPIHLLPELDENEYYWFEIEGWEVYDTEDNFIGTLVDYEETGTAEAFIIKGESTYYMISNNKEHVLKMDKNKKRIIINRDGLVSEDI</sequence>
<dbReference type="PANTHER" id="PTHR33692">
    <property type="entry name" value="RIBOSOME MATURATION FACTOR RIMM"/>
    <property type="match status" value="1"/>
</dbReference>
<dbReference type="GO" id="GO:0005737">
    <property type="term" value="C:cytoplasm"/>
    <property type="evidence" value="ECO:0007669"/>
    <property type="project" value="UniProtKB-SubCell"/>
</dbReference>
<keyword evidence="3 5" id="KW-0698">rRNA processing</keyword>
<keyword evidence="2 5" id="KW-0690">Ribosome biogenesis</keyword>
<accession>A0A5A8F6Q8</accession>
<dbReference type="OrthoDB" id="9788191at2"/>
<comment type="subunit">
    <text evidence="5">Binds ribosomal protein uS19.</text>
</comment>
<gene>
    <name evidence="5 8" type="primary">rimM</name>
    <name evidence="8" type="ORF">FHQ18_05065</name>
</gene>
<evidence type="ECO:0000313" key="9">
    <source>
        <dbReference type="Proteomes" id="UP000322876"/>
    </source>
</evidence>
<dbReference type="EMBL" id="VFJB01000004">
    <property type="protein sequence ID" value="KAA0258529.1"/>
    <property type="molecule type" value="Genomic_DNA"/>
</dbReference>
<dbReference type="InterPro" id="IPR011961">
    <property type="entry name" value="RimM"/>
</dbReference>
<comment type="subcellular location">
    <subcellularLocation>
        <location evidence="5">Cytoplasm</location>
    </subcellularLocation>
</comment>
<dbReference type="SUPFAM" id="SSF50447">
    <property type="entry name" value="Translation proteins"/>
    <property type="match status" value="1"/>
</dbReference>
<organism evidence="8 9">
    <name type="scientific">Deferribacter autotrophicus</name>
    <dbReference type="NCBI Taxonomy" id="500465"/>
    <lineage>
        <taxon>Bacteria</taxon>
        <taxon>Pseudomonadati</taxon>
        <taxon>Deferribacterota</taxon>
        <taxon>Deferribacteres</taxon>
        <taxon>Deferribacterales</taxon>
        <taxon>Deferribacteraceae</taxon>
        <taxon>Deferribacter</taxon>
    </lineage>
</organism>
<dbReference type="SUPFAM" id="SSF50346">
    <property type="entry name" value="PRC-barrel domain"/>
    <property type="match status" value="1"/>
</dbReference>
<dbReference type="Pfam" id="PF05239">
    <property type="entry name" value="PRC"/>
    <property type="match status" value="1"/>
</dbReference>
<evidence type="ECO:0000256" key="4">
    <source>
        <dbReference type="ARBA" id="ARBA00023186"/>
    </source>
</evidence>
<dbReference type="InterPro" id="IPR002676">
    <property type="entry name" value="RimM_N"/>
</dbReference>
<dbReference type="RefSeq" id="WP_149266085.1">
    <property type="nucleotide sequence ID" value="NZ_VFJB01000004.1"/>
</dbReference>
<dbReference type="InterPro" id="IPR036976">
    <property type="entry name" value="RimM_N_sf"/>
</dbReference>
<evidence type="ECO:0000256" key="5">
    <source>
        <dbReference type="HAMAP-Rule" id="MF_00014"/>
    </source>
</evidence>
<comment type="domain">
    <text evidence="5">The PRC barrel domain binds ribosomal protein uS19.</text>
</comment>
<dbReference type="Gene3D" id="2.30.30.240">
    <property type="entry name" value="PRC-barrel domain"/>
    <property type="match status" value="1"/>
</dbReference>
<dbReference type="Gene3D" id="2.40.30.60">
    <property type="entry name" value="RimM"/>
    <property type="match status" value="1"/>
</dbReference>
<dbReference type="InterPro" id="IPR011033">
    <property type="entry name" value="PRC_barrel-like_sf"/>
</dbReference>
<feature type="domain" description="PRC-barrel" evidence="7">
    <location>
        <begin position="94"/>
        <end position="162"/>
    </location>
</feature>
<dbReference type="GO" id="GO:0042274">
    <property type="term" value="P:ribosomal small subunit biogenesis"/>
    <property type="evidence" value="ECO:0007669"/>
    <property type="project" value="UniProtKB-UniRule"/>
</dbReference>
<comment type="caution">
    <text evidence="8">The sequence shown here is derived from an EMBL/GenBank/DDBJ whole genome shotgun (WGS) entry which is preliminary data.</text>
</comment>
<protein>
    <recommendedName>
        <fullName evidence="5">Ribosome maturation factor RimM</fullName>
    </recommendedName>
</protein>
<evidence type="ECO:0000259" key="7">
    <source>
        <dbReference type="Pfam" id="PF05239"/>
    </source>
</evidence>
<dbReference type="AlphaFoldDB" id="A0A5A8F6Q8"/>
<feature type="domain" description="RimM N-terminal" evidence="6">
    <location>
        <begin position="6"/>
        <end position="85"/>
    </location>
</feature>
<dbReference type="NCBIfam" id="TIGR02273">
    <property type="entry name" value="16S_RimM"/>
    <property type="match status" value="1"/>
</dbReference>
<dbReference type="PANTHER" id="PTHR33692:SF1">
    <property type="entry name" value="RIBOSOME MATURATION FACTOR RIMM"/>
    <property type="match status" value="1"/>
</dbReference>
<dbReference type="GO" id="GO:0043022">
    <property type="term" value="F:ribosome binding"/>
    <property type="evidence" value="ECO:0007669"/>
    <property type="project" value="InterPro"/>
</dbReference>
<proteinExistence type="inferred from homology"/>
<comment type="similarity">
    <text evidence="5">Belongs to the RimM family.</text>
</comment>
<dbReference type="HAMAP" id="MF_00014">
    <property type="entry name" value="Ribosome_mat_RimM"/>
    <property type="match status" value="1"/>
</dbReference>